<reference evidence="2 3" key="1">
    <citation type="submission" date="2019-09" db="EMBL/GenBank/DDBJ databases">
        <title>Phylogeny of genus Pseudoclavibacter and closely related genus.</title>
        <authorList>
            <person name="Li Y."/>
        </authorList>
    </citation>
    <scope>NUCLEOTIDE SEQUENCE [LARGE SCALE GENOMIC DNA]</scope>
    <source>
        <strain evidence="2 3">EGI 60007</strain>
    </source>
</reference>
<name>A0A6H9WU92_9MICO</name>
<protein>
    <submittedName>
        <fullName evidence="2">YggT family protein</fullName>
    </submittedName>
</protein>
<dbReference type="EMBL" id="WBJY01000001">
    <property type="protein sequence ID" value="KAB1650245.1"/>
    <property type="molecule type" value="Genomic_DNA"/>
</dbReference>
<organism evidence="2 3">
    <name type="scientific">Pseudoclavibacter endophyticus</name>
    <dbReference type="NCBI Taxonomy" id="1778590"/>
    <lineage>
        <taxon>Bacteria</taxon>
        <taxon>Bacillati</taxon>
        <taxon>Actinomycetota</taxon>
        <taxon>Actinomycetes</taxon>
        <taxon>Micrococcales</taxon>
        <taxon>Microbacteriaceae</taxon>
        <taxon>Pseudoclavibacter</taxon>
    </lineage>
</organism>
<comment type="caution">
    <text evidence="2">The sequence shown here is derived from an EMBL/GenBank/DDBJ whole genome shotgun (WGS) entry which is preliminary data.</text>
</comment>
<dbReference type="Proteomes" id="UP000431744">
    <property type="component" value="Unassembled WGS sequence"/>
</dbReference>
<keyword evidence="1" id="KW-0812">Transmembrane</keyword>
<sequence>MLQIVGALLGFVIGLYIFVMWGRLILDYVQLFARTWRPKGVVLLLCELVYTLTDPPLKFVRRFVPPLRLGNIAIDLAWLIVMFALIILSNLVIFIR</sequence>
<keyword evidence="3" id="KW-1185">Reference proteome</keyword>
<dbReference type="GO" id="GO:0016020">
    <property type="term" value="C:membrane"/>
    <property type="evidence" value="ECO:0007669"/>
    <property type="project" value="InterPro"/>
</dbReference>
<feature type="transmembrane region" description="Helical" evidence="1">
    <location>
        <begin position="6"/>
        <end position="24"/>
    </location>
</feature>
<feature type="transmembrane region" description="Helical" evidence="1">
    <location>
        <begin position="72"/>
        <end position="95"/>
    </location>
</feature>
<dbReference type="AlphaFoldDB" id="A0A6H9WU92"/>
<dbReference type="RefSeq" id="WP_158028829.1">
    <property type="nucleotide sequence ID" value="NZ_BMHG01000001.1"/>
</dbReference>
<keyword evidence="1" id="KW-1133">Transmembrane helix</keyword>
<dbReference type="OrthoDB" id="3216131at2"/>
<evidence type="ECO:0000313" key="2">
    <source>
        <dbReference type="EMBL" id="KAB1650245.1"/>
    </source>
</evidence>
<dbReference type="Pfam" id="PF02325">
    <property type="entry name" value="CCB3_YggT"/>
    <property type="match status" value="1"/>
</dbReference>
<evidence type="ECO:0000256" key="1">
    <source>
        <dbReference type="SAM" id="Phobius"/>
    </source>
</evidence>
<proteinExistence type="predicted"/>
<feature type="transmembrane region" description="Helical" evidence="1">
    <location>
        <begin position="36"/>
        <end position="52"/>
    </location>
</feature>
<keyword evidence="1" id="KW-0472">Membrane</keyword>
<dbReference type="InterPro" id="IPR003425">
    <property type="entry name" value="CCB3/YggT"/>
</dbReference>
<evidence type="ECO:0000313" key="3">
    <source>
        <dbReference type="Proteomes" id="UP000431744"/>
    </source>
</evidence>
<accession>A0A6H9WU92</accession>
<gene>
    <name evidence="2" type="ORF">F8O04_08640</name>
</gene>